<feature type="compositionally biased region" description="Basic and acidic residues" evidence="5">
    <location>
        <begin position="391"/>
        <end position="421"/>
    </location>
</feature>
<feature type="compositionally biased region" description="Basic and acidic residues" evidence="5">
    <location>
        <begin position="582"/>
        <end position="621"/>
    </location>
</feature>
<feature type="compositionally biased region" description="Polar residues" evidence="5">
    <location>
        <begin position="238"/>
        <end position="253"/>
    </location>
</feature>
<proteinExistence type="predicted"/>
<dbReference type="GO" id="GO:0046872">
    <property type="term" value="F:metal ion binding"/>
    <property type="evidence" value="ECO:0007669"/>
    <property type="project" value="UniProtKB-KW"/>
</dbReference>
<dbReference type="CDD" id="cd09358">
    <property type="entry name" value="LIM_Mical_like"/>
    <property type="match status" value="1"/>
</dbReference>
<feature type="compositionally biased region" description="Basic and acidic residues" evidence="5">
    <location>
        <begin position="533"/>
        <end position="551"/>
    </location>
</feature>
<dbReference type="EMBL" id="OZ035828">
    <property type="protein sequence ID" value="CAL1608501.1"/>
    <property type="molecule type" value="Genomic_DNA"/>
</dbReference>
<dbReference type="FunFam" id="2.10.110.10:FF:000002">
    <property type="entry name" value="LIM domain and actin-binding 1"/>
    <property type="match status" value="1"/>
</dbReference>
<evidence type="ECO:0000256" key="4">
    <source>
        <dbReference type="PROSITE-ProRule" id="PRU00125"/>
    </source>
</evidence>
<dbReference type="Pfam" id="PF00412">
    <property type="entry name" value="LIM"/>
    <property type="match status" value="1"/>
</dbReference>
<keyword evidence="8" id="KW-1185">Reference proteome</keyword>
<dbReference type="Gene3D" id="2.10.110.10">
    <property type="entry name" value="Cysteine Rich Protein"/>
    <property type="match status" value="1"/>
</dbReference>
<feature type="compositionally biased region" description="Basic and acidic residues" evidence="5">
    <location>
        <begin position="471"/>
        <end position="481"/>
    </location>
</feature>
<feature type="compositionally biased region" description="Polar residues" evidence="5">
    <location>
        <begin position="56"/>
        <end position="66"/>
    </location>
</feature>
<evidence type="ECO:0000256" key="5">
    <source>
        <dbReference type="SAM" id="MobiDB-lite"/>
    </source>
</evidence>
<feature type="domain" description="LIM zinc-binding" evidence="6">
    <location>
        <begin position="321"/>
        <end position="381"/>
    </location>
</feature>
<keyword evidence="2 4" id="KW-0862">Zinc</keyword>
<feature type="compositionally biased region" description="Polar residues" evidence="5">
    <location>
        <begin position="141"/>
        <end position="153"/>
    </location>
</feature>
<feature type="compositionally biased region" description="Basic and acidic residues" evidence="5">
    <location>
        <begin position="644"/>
        <end position="653"/>
    </location>
</feature>
<keyword evidence="1 4" id="KW-0479">Metal-binding</keyword>
<evidence type="ECO:0000259" key="6">
    <source>
        <dbReference type="PROSITE" id="PS50023"/>
    </source>
</evidence>
<dbReference type="SMART" id="SM00132">
    <property type="entry name" value="LIM"/>
    <property type="match status" value="1"/>
</dbReference>
<feature type="compositionally biased region" description="Basic and acidic residues" evidence="5">
    <location>
        <begin position="171"/>
        <end position="193"/>
    </location>
</feature>
<gene>
    <name evidence="7" type="ORF">KC01_LOCUS35420</name>
</gene>
<feature type="compositionally biased region" description="Polar residues" evidence="5">
    <location>
        <begin position="424"/>
        <end position="452"/>
    </location>
</feature>
<name>A0AAV2M566_KNICA</name>
<evidence type="ECO:0000256" key="2">
    <source>
        <dbReference type="ARBA" id="ARBA00022833"/>
    </source>
</evidence>
<dbReference type="Proteomes" id="UP001497482">
    <property type="component" value="Chromosome 6"/>
</dbReference>
<dbReference type="InterPro" id="IPR001781">
    <property type="entry name" value="Znf_LIM"/>
</dbReference>
<reference evidence="7 8" key="1">
    <citation type="submission" date="2024-04" db="EMBL/GenBank/DDBJ databases">
        <authorList>
            <person name="Waldvogel A.-M."/>
            <person name="Schoenle A."/>
        </authorList>
    </citation>
    <scope>NUCLEOTIDE SEQUENCE [LARGE SCALE GENOMIC DNA]</scope>
</reference>
<dbReference type="PROSITE" id="PS50023">
    <property type="entry name" value="LIM_DOMAIN_2"/>
    <property type="match status" value="1"/>
</dbReference>
<keyword evidence="3 4" id="KW-0440">LIM domain</keyword>
<dbReference type="SUPFAM" id="SSF57716">
    <property type="entry name" value="Glucocorticoid receptor-like (DNA-binding domain)"/>
    <property type="match status" value="2"/>
</dbReference>
<sequence>MEGGSFRRSWATQSLRVTAKELSLSGKGKSSAIAQRFSKYQKAAEETADKKKATFDGSSSLRSGNLSALMKRWEQGGTSTRAPAASRPTAIPENPPSRSQDTIAPRTTGGTSTRAPAASRPPAIPENPPPSNTRIQDKSATRTPKTPDTTGLIQDQPKALITRQNSSSAEAKPKNEEQRPEKLTMERVKRTISEDQSEDQVPLSPRSAYEKPRVPLTSLKMKFERAEEPAAKAGRSALRSSSSDDMNHSGDSSNLREKMAKYQAAVSKQGPKQTGSSTETAAAPKTSAPKLHPNSECNGGKINGDVSEAPKAAKFCAPTRETCYACVKTVYPLERLAVLHNVYHKSCFRCVHCNACLSLGNYASLHGNVYCKPHFNQLFKAKGNYDEGFGHRPHKELWEPKAEDEKEDEKESQKEAPKEAKSAQADTSKPAASSITETSKSSVNHEMSTQDPSPAVEEAPIAKVTDLTQQLEKKPQEKTSEKPIPSRRLHVAWPPQGEGDGSNPVKEDGVSLGKNFKKWPPEDEPISSFQSTERAELKSLRRSSSLKERSRPFTLMKSSESASGASLRQPRRPLKTLQEWRASLEERQSEEVEEGKKREEKADEGLETVVEKQEEKKKVEVEVSQSQEEVSQSQEEEPELSAEDIIKRNRCYDDEYEDDDMV</sequence>
<feature type="region of interest" description="Disordered" evidence="5">
    <location>
        <begin position="46"/>
        <end position="302"/>
    </location>
</feature>
<feature type="compositionally biased region" description="Basic and acidic residues" evidence="5">
    <location>
        <begin position="221"/>
        <end position="230"/>
    </location>
</feature>
<dbReference type="PROSITE" id="PS00478">
    <property type="entry name" value="LIM_DOMAIN_1"/>
    <property type="match status" value="1"/>
</dbReference>
<organism evidence="7 8">
    <name type="scientific">Knipowitschia caucasica</name>
    <name type="common">Caucasian dwarf goby</name>
    <name type="synonym">Pomatoschistus caucasicus</name>
    <dbReference type="NCBI Taxonomy" id="637954"/>
    <lineage>
        <taxon>Eukaryota</taxon>
        <taxon>Metazoa</taxon>
        <taxon>Chordata</taxon>
        <taxon>Craniata</taxon>
        <taxon>Vertebrata</taxon>
        <taxon>Euteleostomi</taxon>
        <taxon>Actinopterygii</taxon>
        <taxon>Neopterygii</taxon>
        <taxon>Teleostei</taxon>
        <taxon>Neoteleostei</taxon>
        <taxon>Acanthomorphata</taxon>
        <taxon>Gobiaria</taxon>
        <taxon>Gobiiformes</taxon>
        <taxon>Gobioidei</taxon>
        <taxon>Gobiidae</taxon>
        <taxon>Gobiinae</taxon>
        <taxon>Knipowitschia</taxon>
    </lineage>
</organism>
<feature type="compositionally biased region" description="Low complexity" evidence="5">
    <location>
        <begin position="622"/>
        <end position="633"/>
    </location>
</feature>
<accession>A0AAV2M566</accession>
<feature type="region of interest" description="Disordered" evidence="5">
    <location>
        <begin position="391"/>
        <end position="662"/>
    </location>
</feature>
<feature type="compositionally biased region" description="Pro residues" evidence="5">
    <location>
        <begin position="122"/>
        <end position="131"/>
    </location>
</feature>
<dbReference type="AlphaFoldDB" id="A0AAV2M566"/>
<feature type="compositionally biased region" description="Polar residues" evidence="5">
    <location>
        <begin position="270"/>
        <end position="280"/>
    </location>
</feature>
<dbReference type="PANTHER" id="PTHR24206">
    <property type="entry name" value="OS06G0237300 PROTEIN"/>
    <property type="match status" value="1"/>
</dbReference>
<evidence type="ECO:0000313" key="8">
    <source>
        <dbReference type="Proteomes" id="UP001497482"/>
    </source>
</evidence>
<evidence type="ECO:0000256" key="3">
    <source>
        <dbReference type="ARBA" id="ARBA00023038"/>
    </source>
</evidence>
<evidence type="ECO:0000256" key="1">
    <source>
        <dbReference type="ARBA" id="ARBA00022723"/>
    </source>
</evidence>
<evidence type="ECO:0000313" key="7">
    <source>
        <dbReference type="EMBL" id="CAL1608501.1"/>
    </source>
</evidence>
<feature type="compositionally biased region" description="Polar residues" evidence="5">
    <location>
        <begin position="556"/>
        <end position="566"/>
    </location>
</feature>
<protein>
    <recommendedName>
        <fullName evidence="6">LIM zinc-binding domain-containing protein</fullName>
    </recommendedName>
</protein>
<feature type="compositionally biased region" description="Low complexity" evidence="5">
    <location>
        <begin position="111"/>
        <end position="121"/>
    </location>
</feature>